<protein>
    <recommendedName>
        <fullName evidence="5">PPPDE domain-containing protein</fullName>
    </recommendedName>
</protein>
<gene>
    <name evidence="6" type="ORF">PPAR00522_LOCUS6830</name>
</gene>
<accession>A0A7S0YDI6</accession>
<dbReference type="PROSITE" id="PS51858">
    <property type="entry name" value="PPPDE"/>
    <property type="match status" value="1"/>
</dbReference>
<dbReference type="Pfam" id="PF05903">
    <property type="entry name" value="Peptidase_C97"/>
    <property type="match status" value="1"/>
</dbReference>
<proteinExistence type="inferred from homology"/>
<dbReference type="SMART" id="SM01179">
    <property type="entry name" value="DUF862"/>
    <property type="match status" value="1"/>
</dbReference>
<feature type="region of interest" description="Disordered" evidence="4">
    <location>
        <begin position="201"/>
        <end position="254"/>
    </location>
</feature>
<organism evidence="6">
    <name type="scientific">Polytomella parva</name>
    <dbReference type="NCBI Taxonomy" id="51329"/>
    <lineage>
        <taxon>Eukaryota</taxon>
        <taxon>Viridiplantae</taxon>
        <taxon>Chlorophyta</taxon>
        <taxon>core chlorophytes</taxon>
        <taxon>Chlorophyceae</taxon>
        <taxon>CS clade</taxon>
        <taxon>Chlamydomonadales</taxon>
        <taxon>Chlamydomonadaceae</taxon>
        <taxon>Polytomella</taxon>
    </lineage>
</organism>
<keyword evidence="2" id="KW-0645">Protease</keyword>
<evidence type="ECO:0000313" key="6">
    <source>
        <dbReference type="EMBL" id="CAD8770429.1"/>
    </source>
</evidence>
<feature type="compositionally biased region" description="Polar residues" evidence="4">
    <location>
        <begin position="201"/>
        <end position="218"/>
    </location>
</feature>
<feature type="domain" description="PPPDE" evidence="5">
    <location>
        <begin position="23"/>
        <end position="167"/>
    </location>
</feature>
<sequence length="661" mass="71488">MDIGGKDSFGNIDPPTTSASQAYRVVLNVYDVTNSPNIKTNNTIVRLNSMTRDMGIGGVFHGAIELFGHQIRGVEWSYGYCSSGSGVYECAARMNSMYTFRETVDLGFSHLSYKELLGLLSVLKQRWPGRKYELLSHNCCHFCEDFCKELRCKPPPAWLNRFAQRADATVKFTNDAQALALRLRTQVSIAASSSRTWIMDSFSRNRPSSDQPTESTSRSTDDFYNPCSGPGVSRDDINDAYSSSDESDYDNSNDANDPFNFNFLNDGATGPEIIDIARSDAFVPSSHDRTSDDSISHFSVNKDNKNEAISAESRNVTTFASFLGLLGPQPAITSISTENNKANEDDEDASQCAVNNNATNNIPSVQKETSSATSAAFSSLLERAKNSKWNFTASSSTQRSSVEGNNQSDDESQSNSKPLDTELDASAPPLPLREEPSLMSIFLANLQGGSSRPSTATLTAGRVAGAFQGLLTRGAGDRTESSLRVSDVMGGQQETRGEERESENQGKRQEAQTCIANEDEKVKRSNNAQAEKSASLAISAEDIADATLLLQDFGATNPPASVSSSRIVISEQKDESLLSFLDLKAMGSTDVAMDNTHFQKRILPSNEGLVPVSNMHFIADESIAAPSTPFITEDLLQLGASVSVCAPCLPSGGATPFTDLL</sequence>
<dbReference type="GO" id="GO:0016579">
    <property type="term" value="P:protein deubiquitination"/>
    <property type="evidence" value="ECO:0007669"/>
    <property type="project" value="TreeGrafter"/>
</dbReference>
<evidence type="ECO:0000256" key="1">
    <source>
        <dbReference type="ARBA" id="ARBA00008140"/>
    </source>
</evidence>
<dbReference type="GO" id="GO:0006508">
    <property type="term" value="P:proteolysis"/>
    <property type="evidence" value="ECO:0007669"/>
    <property type="project" value="UniProtKB-KW"/>
</dbReference>
<dbReference type="InterPro" id="IPR042266">
    <property type="entry name" value="PPPDE_sf"/>
</dbReference>
<feature type="region of interest" description="Disordered" evidence="4">
    <location>
        <begin position="475"/>
        <end position="511"/>
    </location>
</feature>
<dbReference type="AlphaFoldDB" id="A0A7S0YDI6"/>
<keyword evidence="3" id="KW-0378">Hydrolase</keyword>
<evidence type="ECO:0000259" key="5">
    <source>
        <dbReference type="PROSITE" id="PS51858"/>
    </source>
</evidence>
<evidence type="ECO:0000256" key="4">
    <source>
        <dbReference type="SAM" id="MobiDB-lite"/>
    </source>
</evidence>
<feature type="compositionally biased region" description="Basic and acidic residues" evidence="4">
    <location>
        <begin position="495"/>
        <end position="510"/>
    </location>
</feature>
<dbReference type="InterPro" id="IPR008580">
    <property type="entry name" value="PPPDE_dom"/>
</dbReference>
<evidence type="ECO:0000256" key="3">
    <source>
        <dbReference type="ARBA" id="ARBA00022801"/>
    </source>
</evidence>
<feature type="region of interest" description="Disordered" evidence="4">
    <location>
        <begin position="391"/>
        <end position="432"/>
    </location>
</feature>
<dbReference type="GO" id="GO:0101005">
    <property type="term" value="F:deubiquitinase activity"/>
    <property type="evidence" value="ECO:0007669"/>
    <property type="project" value="TreeGrafter"/>
</dbReference>
<comment type="similarity">
    <text evidence="1">Belongs to the DeSI family.</text>
</comment>
<dbReference type="PANTHER" id="PTHR12378">
    <property type="entry name" value="DESUMOYLATING ISOPEPTIDASE"/>
    <property type="match status" value="1"/>
</dbReference>
<dbReference type="EMBL" id="HBFM01010752">
    <property type="protein sequence ID" value="CAD8770429.1"/>
    <property type="molecule type" value="Transcribed_RNA"/>
</dbReference>
<dbReference type="PANTHER" id="PTHR12378:SF9">
    <property type="entry name" value="OS06G0107000 PROTEIN"/>
    <property type="match status" value="1"/>
</dbReference>
<evidence type="ECO:0000256" key="2">
    <source>
        <dbReference type="ARBA" id="ARBA00022670"/>
    </source>
</evidence>
<dbReference type="Gene3D" id="3.90.1720.30">
    <property type="entry name" value="PPPDE domains"/>
    <property type="match status" value="1"/>
</dbReference>
<reference evidence="6" key="1">
    <citation type="submission" date="2021-01" db="EMBL/GenBank/DDBJ databases">
        <authorList>
            <person name="Corre E."/>
            <person name="Pelletier E."/>
            <person name="Niang G."/>
            <person name="Scheremetjew M."/>
            <person name="Finn R."/>
            <person name="Kale V."/>
            <person name="Holt S."/>
            <person name="Cochrane G."/>
            <person name="Meng A."/>
            <person name="Brown T."/>
            <person name="Cohen L."/>
        </authorList>
    </citation>
    <scope>NUCLEOTIDE SEQUENCE</scope>
    <source>
        <strain evidence="6">SAG 63-3</strain>
    </source>
</reference>
<name>A0A7S0YDI6_9CHLO</name>
<feature type="compositionally biased region" description="Polar residues" evidence="4">
    <location>
        <begin position="391"/>
        <end position="404"/>
    </location>
</feature>